<proteinExistence type="predicted"/>
<dbReference type="RefSeq" id="XP_033394743.1">
    <property type="nucleotide sequence ID" value="XM_033542349.1"/>
</dbReference>
<dbReference type="Proteomes" id="UP000799438">
    <property type="component" value="Unassembled WGS sequence"/>
</dbReference>
<sequence length="169" mass="19154">MPHLNTHRGLNALREAASDNSQKHNDDDHVHLLALALRNLKSLKSIQLYMNPKVDLRKPVGATYAAKVKDKATSNTEKPWSNRTRGQLGPENVTFADSIRIYKTNAEVNMFNDLSLQTMDKPCVYFRDNSRSPAACISSVPTYKQSVCTISNERVFFSDLSITNFLKWH</sequence>
<accession>A0A6A6B4R3</accession>
<name>A0A6A6B4R3_9PEZI</name>
<protein>
    <submittedName>
        <fullName evidence="1">Uncharacterized protein</fullName>
    </submittedName>
</protein>
<dbReference type="EMBL" id="ML995494">
    <property type="protein sequence ID" value="KAF2139030.1"/>
    <property type="molecule type" value="Genomic_DNA"/>
</dbReference>
<dbReference type="AlphaFoldDB" id="A0A6A6B4R3"/>
<evidence type="ECO:0000313" key="1">
    <source>
        <dbReference type="EMBL" id="KAF2139030.1"/>
    </source>
</evidence>
<keyword evidence="2" id="KW-1185">Reference proteome</keyword>
<evidence type="ECO:0000313" key="2">
    <source>
        <dbReference type="Proteomes" id="UP000799438"/>
    </source>
</evidence>
<organism evidence="1 2">
    <name type="scientific">Aplosporella prunicola CBS 121167</name>
    <dbReference type="NCBI Taxonomy" id="1176127"/>
    <lineage>
        <taxon>Eukaryota</taxon>
        <taxon>Fungi</taxon>
        <taxon>Dikarya</taxon>
        <taxon>Ascomycota</taxon>
        <taxon>Pezizomycotina</taxon>
        <taxon>Dothideomycetes</taxon>
        <taxon>Dothideomycetes incertae sedis</taxon>
        <taxon>Botryosphaeriales</taxon>
        <taxon>Aplosporellaceae</taxon>
        <taxon>Aplosporella</taxon>
    </lineage>
</organism>
<reference evidence="1" key="1">
    <citation type="journal article" date="2020" name="Stud. Mycol.">
        <title>101 Dothideomycetes genomes: a test case for predicting lifestyles and emergence of pathogens.</title>
        <authorList>
            <person name="Haridas S."/>
            <person name="Albert R."/>
            <person name="Binder M."/>
            <person name="Bloem J."/>
            <person name="Labutti K."/>
            <person name="Salamov A."/>
            <person name="Andreopoulos B."/>
            <person name="Baker S."/>
            <person name="Barry K."/>
            <person name="Bills G."/>
            <person name="Bluhm B."/>
            <person name="Cannon C."/>
            <person name="Castanera R."/>
            <person name="Culley D."/>
            <person name="Daum C."/>
            <person name="Ezra D."/>
            <person name="Gonzalez J."/>
            <person name="Henrissat B."/>
            <person name="Kuo A."/>
            <person name="Liang C."/>
            <person name="Lipzen A."/>
            <person name="Lutzoni F."/>
            <person name="Magnuson J."/>
            <person name="Mondo S."/>
            <person name="Nolan M."/>
            <person name="Ohm R."/>
            <person name="Pangilinan J."/>
            <person name="Park H.-J."/>
            <person name="Ramirez L."/>
            <person name="Alfaro M."/>
            <person name="Sun H."/>
            <person name="Tritt A."/>
            <person name="Yoshinaga Y."/>
            <person name="Zwiers L.-H."/>
            <person name="Turgeon B."/>
            <person name="Goodwin S."/>
            <person name="Spatafora J."/>
            <person name="Crous P."/>
            <person name="Grigoriev I."/>
        </authorList>
    </citation>
    <scope>NUCLEOTIDE SEQUENCE</scope>
    <source>
        <strain evidence="1">CBS 121167</strain>
    </source>
</reference>
<gene>
    <name evidence="1" type="ORF">K452DRAFT_300605</name>
</gene>
<dbReference type="GeneID" id="54299846"/>